<protein>
    <recommendedName>
        <fullName evidence="2">Anti-sigma-W factor RsiW</fullName>
    </recommendedName>
</protein>
<evidence type="ECO:0000259" key="4">
    <source>
        <dbReference type="Pfam" id="PF13490"/>
    </source>
</evidence>
<dbReference type="AlphaFoldDB" id="A0A926IK19"/>
<evidence type="ECO:0000313" key="5">
    <source>
        <dbReference type="EMBL" id="MBC8587835.1"/>
    </source>
</evidence>
<dbReference type="EMBL" id="JACRTG010000016">
    <property type="protein sequence ID" value="MBC8587835.1"/>
    <property type="molecule type" value="Genomic_DNA"/>
</dbReference>
<name>A0A926IK19_9FIRM</name>
<dbReference type="InterPro" id="IPR041916">
    <property type="entry name" value="Anti_sigma_zinc_sf"/>
</dbReference>
<dbReference type="InterPro" id="IPR027383">
    <property type="entry name" value="Znf_put"/>
</dbReference>
<evidence type="ECO:0000256" key="2">
    <source>
        <dbReference type="ARBA" id="ARBA00024438"/>
    </source>
</evidence>
<feature type="transmembrane region" description="Helical" evidence="3">
    <location>
        <begin position="73"/>
        <end position="97"/>
    </location>
</feature>
<evidence type="ECO:0000256" key="3">
    <source>
        <dbReference type="SAM" id="Phobius"/>
    </source>
</evidence>
<evidence type="ECO:0000313" key="6">
    <source>
        <dbReference type="Proteomes" id="UP000601171"/>
    </source>
</evidence>
<accession>A0A926IK19</accession>
<proteinExistence type="inferred from homology"/>
<keyword evidence="3" id="KW-1133">Transmembrane helix</keyword>
<comment type="caution">
    <text evidence="5">The sequence shown here is derived from an EMBL/GenBank/DDBJ whole genome shotgun (WGS) entry which is preliminary data.</text>
</comment>
<feature type="domain" description="Putative zinc-finger" evidence="4">
    <location>
        <begin position="6"/>
        <end position="39"/>
    </location>
</feature>
<keyword evidence="3" id="KW-0472">Membrane</keyword>
<evidence type="ECO:0000256" key="1">
    <source>
        <dbReference type="ARBA" id="ARBA00024353"/>
    </source>
</evidence>
<reference evidence="5" key="1">
    <citation type="submission" date="2020-08" db="EMBL/GenBank/DDBJ databases">
        <title>Genome public.</title>
        <authorList>
            <person name="Liu C."/>
            <person name="Sun Q."/>
        </authorList>
    </citation>
    <scope>NUCLEOTIDE SEQUENCE</scope>
    <source>
        <strain evidence="5">BX21</strain>
    </source>
</reference>
<keyword evidence="3" id="KW-0812">Transmembrane</keyword>
<dbReference type="RefSeq" id="WP_262429281.1">
    <property type="nucleotide sequence ID" value="NZ_JACRTG010000016.1"/>
</dbReference>
<keyword evidence="6" id="KW-1185">Reference proteome</keyword>
<dbReference type="Proteomes" id="UP000601171">
    <property type="component" value="Unassembled WGS sequence"/>
</dbReference>
<gene>
    <name evidence="5" type="ORF">H8707_06255</name>
</gene>
<dbReference type="Gene3D" id="1.10.10.1320">
    <property type="entry name" value="Anti-sigma factor, zinc-finger domain"/>
    <property type="match status" value="1"/>
</dbReference>
<dbReference type="Pfam" id="PF13490">
    <property type="entry name" value="zf-HC2"/>
    <property type="match status" value="1"/>
</dbReference>
<organism evidence="5 6">
    <name type="scientific">Paratissierella segnis</name>
    <dbReference type="NCBI Taxonomy" id="2763679"/>
    <lineage>
        <taxon>Bacteria</taxon>
        <taxon>Bacillati</taxon>
        <taxon>Bacillota</taxon>
        <taxon>Tissierellia</taxon>
        <taxon>Tissierellales</taxon>
        <taxon>Tissierellaceae</taxon>
        <taxon>Paratissierella</taxon>
    </lineage>
</organism>
<sequence length="218" mass="25363">MKEINCNIIRDILPLYVDDVVSDDTKQMVEEHLRNCEECSKEAELMKHKVYIPAEKEAPIIKNFKKSWRNKKLIISGLSILITGLILFGAFSFVFYFDRIIPYSESLIKIEEQDNMLVSHYYGKGYYSVNATNPMKVNIDGEEKNIILLYYTVTIADSPSGKLVNDKKERVEQNFIFQLGNKDTVDAVYYGEFDSSKIFRNGNNWDKVLENSQIIWEE</sequence>
<comment type="similarity">
    <text evidence="1">Belongs to the zinc-associated anti-sigma factor (ZAS) superfamily. Anti-sigma-W factor family.</text>
</comment>